<dbReference type="Pfam" id="PF06232">
    <property type="entry name" value="ATS3"/>
    <property type="match status" value="1"/>
</dbReference>
<dbReference type="CDD" id="cd00113">
    <property type="entry name" value="PLAT"/>
    <property type="match status" value="1"/>
</dbReference>
<gene>
    <name evidence="5" type="primary">LOC104726811</name>
</gene>
<organism evidence="4 5">
    <name type="scientific">Camelina sativa</name>
    <name type="common">False flax</name>
    <name type="synonym">Myagrum sativum</name>
    <dbReference type="NCBI Taxonomy" id="90675"/>
    <lineage>
        <taxon>Eukaryota</taxon>
        <taxon>Viridiplantae</taxon>
        <taxon>Streptophyta</taxon>
        <taxon>Embryophyta</taxon>
        <taxon>Tracheophyta</taxon>
        <taxon>Spermatophyta</taxon>
        <taxon>Magnoliopsida</taxon>
        <taxon>eudicotyledons</taxon>
        <taxon>Gunneridae</taxon>
        <taxon>Pentapetalae</taxon>
        <taxon>rosids</taxon>
        <taxon>malvids</taxon>
        <taxon>Brassicales</taxon>
        <taxon>Brassicaceae</taxon>
        <taxon>Camelineae</taxon>
        <taxon>Camelina</taxon>
    </lineage>
</organism>
<keyword evidence="3" id="KW-0732">Signal</keyword>
<dbReference type="InterPro" id="IPR036392">
    <property type="entry name" value="PLAT/LH2_dom_sf"/>
</dbReference>
<evidence type="ECO:0000256" key="1">
    <source>
        <dbReference type="SAM" id="MobiDB-lite"/>
    </source>
</evidence>
<sequence length="221" mass="23925">MDFFSLSLIFLLLVLCFNNPVLSLTDDQPLISSLKLHEKESCPYTVIVTTSCLSPNWSKDQIIFAFSDANGNQVVAPRLNEPLSGGRGGFEKCSSDTFQIKGECLNTICSVYIYRSGPDGWIPETVEIFKEGSKSVKFDFNENVPENIWSGNNNCNTTSLSPSSPYIPPLSPTVPPPSFPPEPPFIPTPPPRPSAAFGRRGGACLVVAFAAIAFAFAAVVV</sequence>
<dbReference type="SUPFAM" id="SSF49723">
    <property type="entry name" value="Lipase/lipooxygenase domain (PLAT/LH2 domain)"/>
    <property type="match status" value="1"/>
</dbReference>
<dbReference type="Proteomes" id="UP000694864">
    <property type="component" value="Chromosome 11"/>
</dbReference>
<evidence type="ECO:0000313" key="4">
    <source>
        <dbReference type="Proteomes" id="UP000694864"/>
    </source>
</evidence>
<protein>
    <submittedName>
        <fullName evidence="5">Uncharacterized protein LOC104726811</fullName>
    </submittedName>
</protein>
<dbReference type="RefSeq" id="XP_010444060.1">
    <property type="nucleotide sequence ID" value="XM_010445758.2"/>
</dbReference>
<evidence type="ECO:0000256" key="2">
    <source>
        <dbReference type="SAM" id="Phobius"/>
    </source>
</evidence>
<accession>A0ABM0UP92</accession>
<keyword evidence="2" id="KW-0472">Membrane</keyword>
<keyword evidence="4" id="KW-1185">Reference proteome</keyword>
<dbReference type="PANTHER" id="PTHR31718:SF23">
    <property type="entry name" value="EMBRYO-SPECIFIC PROTEIN 3, (ATS3)"/>
    <property type="match status" value="1"/>
</dbReference>
<dbReference type="GeneID" id="104726811"/>
<feature type="region of interest" description="Disordered" evidence="1">
    <location>
        <begin position="161"/>
        <end position="192"/>
    </location>
</feature>
<reference evidence="4" key="1">
    <citation type="journal article" date="2014" name="Nat. Commun.">
        <title>The emerging biofuel crop Camelina sativa retains a highly undifferentiated hexaploid genome structure.</title>
        <authorList>
            <person name="Kagale S."/>
            <person name="Koh C."/>
            <person name="Nixon J."/>
            <person name="Bollina V."/>
            <person name="Clarke W.E."/>
            <person name="Tuteja R."/>
            <person name="Spillane C."/>
            <person name="Robinson S.J."/>
            <person name="Links M.G."/>
            <person name="Clarke C."/>
            <person name="Higgins E.E."/>
            <person name="Huebert T."/>
            <person name="Sharpe A.G."/>
            <person name="Parkin I.A."/>
        </authorList>
    </citation>
    <scope>NUCLEOTIDE SEQUENCE [LARGE SCALE GENOMIC DNA]</scope>
    <source>
        <strain evidence="4">cv. DH55</strain>
    </source>
</reference>
<keyword evidence="2" id="KW-0812">Transmembrane</keyword>
<keyword evidence="2" id="KW-1133">Transmembrane helix</keyword>
<feature type="compositionally biased region" description="Pro residues" evidence="1">
    <location>
        <begin position="165"/>
        <end position="192"/>
    </location>
</feature>
<feature type="transmembrane region" description="Helical" evidence="2">
    <location>
        <begin position="200"/>
        <end position="220"/>
    </location>
</feature>
<dbReference type="PANTHER" id="PTHR31718">
    <property type="entry name" value="PLAT DOMAIN-CONTAINING PROTEIN"/>
    <property type="match status" value="1"/>
</dbReference>
<evidence type="ECO:0000256" key="3">
    <source>
        <dbReference type="SAM" id="SignalP"/>
    </source>
</evidence>
<evidence type="ECO:0000313" key="5">
    <source>
        <dbReference type="RefSeq" id="XP_010444060.1"/>
    </source>
</evidence>
<proteinExistence type="predicted"/>
<dbReference type="InterPro" id="IPR010417">
    <property type="entry name" value="Embryo-specific_ATS3"/>
</dbReference>
<feature type="signal peptide" evidence="3">
    <location>
        <begin position="1"/>
        <end position="23"/>
    </location>
</feature>
<dbReference type="Gene3D" id="2.60.60.20">
    <property type="entry name" value="PLAT/LH2 domain"/>
    <property type="match status" value="1"/>
</dbReference>
<name>A0ABM0UP92_CAMSA</name>
<reference evidence="5" key="2">
    <citation type="submission" date="2025-08" db="UniProtKB">
        <authorList>
            <consortium name="RefSeq"/>
        </authorList>
    </citation>
    <scope>IDENTIFICATION</scope>
    <source>
        <tissue evidence="5">Leaf</tissue>
    </source>
</reference>
<feature type="chain" id="PRO_5046844582" evidence="3">
    <location>
        <begin position="24"/>
        <end position="221"/>
    </location>
</feature>